<keyword evidence="7" id="KW-1185">Reference proteome</keyword>
<evidence type="ECO:0000256" key="2">
    <source>
        <dbReference type="ARBA" id="ARBA00006671"/>
    </source>
</evidence>
<keyword evidence="4" id="KW-0281">Fimbrium</keyword>
<evidence type="ECO:0000256" key="4">
    <source>
        <dbReference type="ARBA" id="ARBA00023263"/>
    </source>
</evidence>
<feature type="chain" id="PRO_5047328520" evidence="5">
    <location>
        <begin position="21"/>
        <end position="177"/>
    </location>
</feature>
<comment type="subcellular location">
    <subcellularLocation>
        <location evidence="1">Fimbrium</location>
    </subcellularLocation>
</comment>
<evidence type="ECO:0000256" key="5">
    <source>
        <dbReference type="SAM" id="SignalP"/>
    </source>
</evidence>
<evidence type="ECO:0000313" key="7">
    <source>
        <dbReference type="Proteomes" id="UP000619976"/>
    </source>
</evidence>
<gene>
    <name evidence="6" type="ORF">JFQ69_01870</name>
</gene>
<proteinExistence type="inferred from homology"/>
<protein>
    <submittedName>
        <fullName evidence="6">Type 1 fimbrial protein</fullName>
    </submittedName>
</protein>
<comment type="similarity">
    <text evidence="2">Belongs to the fimbrial protein family.</text>
</comment>
<comment type="caution">
    <text evidence="6">The sequence shown here is derived from an EMBL/GenBank/DDBJ whole genome shotgun (WGS) entry which is preliminary data.</text>
</comment>
<evidence type="ECO:0000256" key="3">
    <source>
        <dbReference type="ARBA" id="ARBA00022729"/>
    </source>
</evidence>
<organism evidence="6 7">
    <name type="scientific">Proteus penneri</name>
    <dbReference type="NCBI Taxonomy" id="102862"/>
    <lineage>
        <taxon>Bacteria</taxon>
        <taxon>Pseudomonadati</taxon>
        <taxon>Pseudomonadota</taxon>
        <taxon>Gammaproteobacteria</taxon>
        <taxon>Enterobacterales</taxon>
        <taxon>Morganellaceae</taxon>
        <taxon>Proteus</taxon>
    </lineage>
</organism>
<dbReference type="EMBL" id="JAEKCB010000001">
    <property type="protein sequence ID" value="MBJ2116421.1"/>
    <property type="molecule type" value="Genomic_DNA"/>
</dbReference>
<dbReference type="PANTHER" id="PTHR33420">
    <property type="entry name" value="FIMBRIAL SUBUNIT ELFA-RELATED"/>
    <property type="match status" value="1"/>
</dbReference>
<dbReference type="Gene3D" id="2.60.40.1090">
    <property type="entry name" value="Fimbrial-type adhesion domain"/>
    <property type="match status" value="1"/>
</dbReference>
<dbReference type="SUPFAM" id="SSF49401">
    <property type="entry name" value="Bacterial adhesins"/>
    <property type="match status" value="1"/>
</dbReference>
<dbReference type="InterPro" id="IPR050263">
    <property type="entry name" value="Bact_Fimbrial_Adh_Pro"/>
</dbReference>
<dbReference type="InterPro" id="IPR008966">
    <property type="entry name" value="Adhesion_dom_sf"/>
</dbReference>
<dbReference type="InterPro" id="IPR036937">
    <property type="entry name" value="Adhesion_dom_fimbrial_sf"/>
</dbReference>
<dbReference type="Proteomes" id="UP000619976">
    <property type="component" value="Unassembled WGS sequence"/>
</dbReference>
<feature type="signal peptide" evidence="5">
    <location>
        <begin position="1"/>
        <end position="20"/>
    </location>
</feature>
<accession>A0ABS0W2M0</accession>
<reference evidence="6 7" key="1">
    <citation type="submission" date="2020-12" db="EMBL/GenBank/DDBJ databases">
        <title>Enhanced detection system for hospital associated transmission using whole genome sequencing surveillance.</title>
        <authorList>
            <person name="Harrison L.H."/>
            <person name="Van Tyne D."/>
            <person name="Marsh J.W."/>
            <person name="Griffith M.P."/>
            <person name="Snyder D.J."/>
            <person name="Cooper V.S."/>
            <person name="Mustapha M."/>
        </authorList>
    </citation>
    <scope>NUCLEOTIDE SEQUENCE [LARGE SCALE GENOMIC DNA]</scope>
    <source>
        <strain evidence="6 7">PR00195</strain>
    </source>
</reference>
<sequence length="177" mass="19608">MKKKLAAILTLLMLTNTAKSLSNHTIAWGKVSMHGSIVETACAIEMDNREQTVDMQAIPISLLARNGKGIAYSFKIKLINCTQERLNPRLSPWQAFSVTFDGIPDGQLLQVEGTAKGAGLQIIDEWGNIAELGRPMPLLEVKQISQELNYTINLLLNNSPLQAGAFRSVARFKMDYY</sequence>
<dbReference type="PANTHER" id="PTHR33420:SF3">
    <property type="entry name" value="FIMBRIAL SUBUNIT ELFA"/>
    <property type="match status" value="1"/>
</dbReference>
<name>A0ABS0W2M0_9GAMM</name>
<evidence type="ECO:0000256" key="1">
    <source>
        <dbReference type="ARBA" id="ARBA00004561"/>
    </source>
</evidence>
<keyword evidence="3 5" id="KW-0732">Signal</keyword>
<dbReference type="RefSeq" id="WP_006536895.1">
    <property type="nucleotide sequence ID" value="NZ_CAXOKJ010000001.1"/>
</dbReference>
<evidence type="ECO:0000313" key="6">
    <source>
        <dbReference type="EMBL" id="MBJ2116421.1"/>
    </source>
</evidence>